<dbReference type="OrthoDB" id="8300214at2759"/>
<keyword evidence="3" id="KW-1185">Reference proteome</keyword>
<dbReference type="InterPro" id="IPR013216">
    <property type="entry name" value="Methyltransf_11"/>
</dbReference>
<dbReference type="Pfam" id="PF08241">
    <property type="entry name" value="Methyltransf_11"/>
    <property type="match status" value="1"/>
</dbReference>
<dbReference type="CDD" id="cd02440">
    <property type="entry name" value="AdoMet_MTases"/>
    <property type="match status" value="1"/>
</dbReference>
<dbReference type="Proteomes" id="UP000692954">
    <property type="component" value="Unassembled WGS sequence"/>
</dbReference>
<evidence type="ECO:0000313" key="3">
    <source>
        <dbReference type="Proteomes" id="UP000692954"/>
    </source>
</evidence>
<gene>
    <name evidence="2" type="ORF">PSON_ATCC_30995.1.T0150139</name>
</gene>
<comment type="caution">
    <text evidence="2">The sequence shown here is derived from an EMBL/GenBank/DDBJ whole genome shotgun (WGS) entry which is preliminary data.</text>
</comment>
<reference evidence="2" key="1">
    <citation type="submission" date="2021-01" db="EMBL/GenBank/DDBJ databases">
        <authorList>
            <consortium name="Genoscope - CEA"/>
            <person name="William W."/>
        </authorList>
    </citation>
    <scope>NUCLEOTIDE SEQUENCE</scope>
</reference>
<sequence length="289" mass="33234">MNQPKVWDAYSKSYHNIEKNPAGLQFSLINMLRINEADEIIDTGCAGGHLHQYILQQRKKNCKLTAFDFSLEMTKIAAVRMIKYLNNPLAGQMEEISPQEIENVDLNCPLLEQNNYKIFQGDVQSLTQLNNNQFDIYISNLVLQLVGNKDQALQEAYRILKPGGKIGIVIPVVLGNVLMLSLQQCFIKAGLIPNMPFKPTDIETREEMISFIKKYGFTDILCWNQTIPFDVYDVDNNYIFPQFKEILNKAPQEQVDQFYAFFKEEVQNRLNQNIPFTIEGLCLIAKKPL</sequence>
<organism evidence="2 3">
    <name type="scientific">Paramecium sonneborni</name>
    <dbReference type="NCBI Taxonomy" id="65129"/>
    <lineage>
        <taxon>Eukaryota</taxon>
        <taxon>Sar</taxon>
        <taxon>Alveolata</taxon>
        <taxon>Ciliophora</taxon>
        <taxon>Intramacronucleata</taxon>
        <taxon>Oligohymenophorea</taxon>
        <taxon>Peniculida</taxon>
        <taxon>Parameciidae</taxon>
        <taxon>Paramecium</taxon>
    </lineage>
</organism>
<feature type="domain" description="Methyltransferase type 11" evidence="1">
    <location>
        <begin position="42"/>
        <end position="166"/>
    </location>
</feature>
<evidence type="ECO:0000313" key="2">
    <source>
        <dbReference type="EMBL" id="CAD8061118.1"/>
    </source>
</evidence>
<dbReference type="PANTHER" id="PTHR43861">
    <property type="entry name" value="TRANS-ACONITATE 2-METHYLTRANSFERASE-RELATED"/>
    <property type="match status" value="1"/>
</dbReference>
<dbReference type="GO" id="GO:0008757">
    <property type="term" value="F:S-adenosylmethionine-dependent methyltransferase activity"/>
    <property type="evidence" value="ECO:0007669"/>
    <property type="project" value="InterPro"/>
</dbReference>
<name>A0A8S1L0E3_9CILI</name>
<dbReference type="EMBL" id="CAJJDN010000015">
    <property type="protein sequence ID" value="CAD8061118.1"/>
    <property type="molecule type" value="Genomic_DNA"/>
</dbReference>
<protein>
    <recommendedName>
        <fullName evidence="1">Methyltransferase type 11 domain-containing protein</fullName>
    </recommendedName>
</protein>
<evidence type="ECO:0000259" key="1">
    <source>
        <dbReference type="Pfam" id="PF08241"/>
    </source>
</evidence>
<dbReference type="PANTHER" id="PTHR43861:SF1">
    <property type="entry name" value="TRANS-ACONITATE 2-METHYLTRANSFERASE"/>
    <property type="match status" value="1"/>
</dbReference>
<accession>A0A8S1L0E3</accession>
<proteinExistence type="predicted"/>
<dbReference type="AlphaFoldDB" id="A0A8S1L0E3"/>